<dbReference type="AlphaFoldDB" id="A0A5B9DCK7"/>
<gene>
    <name evidence="1" type="ORF">DSAG12_02266</name>
</gene>
<reference evidence="1 2" key="1">
    <citation type="journal article" date="2020" name="Nature">
        <title>Isolation of an archaeon at the prokaryote-eukaryote interface.</title>
        <authorList>
            <person name="Imachi H."/>
            <person name="Nobu M.K."/>
            <person name="Nakahara N."/>
            <person name="Morono Y."/>
            <person name="Ogawara M."/>
            <person name="Takaki Y."/>
            <person name="Takano Y."/>
            <person name="Uematsu K."/>
            <person name="Ikuta T."/>
            <person name="Ito M."/>
            <person name="Matsui Y."/>
            <person name="Miyazaki M."/>
            <person name="Murata K."/>
            <person name="Saito Y."/>
            <person name="Sakai S."/>
            <person name="Song C."/>
            <person name="Tasumi E."/>
            <person name="Yamanaka Y."/>
            <person name="Yamaguchi T."/>
            <person name="Kamagata Y."/>
            <person name="Tamaki H."/>
            <person name="Takai K."/>
        </authorList>
    </citation>
    <scope>NUCLEOTIDE SEQUENCE [LARGE SCALE GENOMIC DNA]</scope>
    <source>
        <strain evidence="1 2">MK-D1</strain>
    </source>
</reference>
<name>A0A5B9DCK7_9ARCH</name>
<dbReference type="EMBL" id="CP042905">
    <property type="protein sequence ID" value="QEE16436.2"/>
    <property type="molecule type" value="Genomic_DNA"/>
</dbReference>
<dbReference type="Proteomes" id="UP000321408">
    <property type="component" value="Chromosome"/>
</dbReference>
<evidence type="ECO:0000313" key="2">
    <source>
        <dbReference type="Proteomes" id="UP000321408"/>
    </source>
</evidence>
<reference evidence="1 2" key="2">
    <citation type="journal article" date="2024" name="Int. J. Syst. Evol. Microbiol.">
        <title>Promethearchaeum syntrophicum gen. nov., sp. nov., an anaerobic, obligately syntrophic archaeon, the first isolate of the lineage 'Asgard' archaea, and proposal of the new archaeal phylum Promethearchaeota phyl. nov. and kingdom Promethearchaeati regn. nov.</title>
        <authorList>
            <person name="Imachi H."/>
            <person name="Nobu M.K."/>
            <person name="Kato S."/>
            <person name="Takaki Y."/>
            <person name="Miyazaki M."/>
            <person name="Miyata M."/>
            <person name="Ogawara M."/>
            <person name="Saito Y."/>
            <person name="Sakai S."/>
            <person name="Tahara Y.O."/>
            <person name="Takano Y."/>
            <person name="Tasumi E."/>
            <person name="Uematsu K."/>
            <person name="Yoshimura T."/>
            <person name="Itoh T."/>
            <person name="Ohkuma M."/>
            <person name="Takai K."/>
        </authorList>
    </citation>
    <scope>NUCLEOTIDE SEQUENCE [LARGE SCALE GENOMIC DNA]</scope>
    <source>
        <strain evidence="1 2">MK-D1</strain>
    </source>
</reference>
<accession>A0A5B9DCK7</accession>
<sequence length="115" mass="13833">MKMQTVKKNHLMFKHNFYKLKHKKFIAILSQTQGRFYQKGDKISIIVDLAKTIIYPHVEILKKADLPIKQIPFKILEQDINYNRLQLKNLEQYITFKRFSNKNQIVSVLILERKD</sequence>
<organism evidence="1 2">
    <name type="scientific">Promethearchaeum syntrophicum</name>
    <dbReference type="NCBI Taxonomy" id="2594042"/>
    <lineage>
        <taxon>Archaea</taxon>
        <taxon>Promethearchaeati</taxon>
        <taxon>Promethearchaeota</taxon>
        <taxon>Promethearchaeia</taxon>
        <taxon>Promethearchaeales</taxon>
        <taxon>Promethearchaeaceae</taxon>
        <taxon>Promethearchaeum</taxon>
    </lineage>
</organism>
<dbReference type="KEGG" id="psyt:DSAG12_02266"/>
<proteinExistence type="predicted"/>
<keyword evidence="2" id="KW-1185">Reference proteome</keyword>
<protein>
    <submittedName>
        <fullName evidence="1">Uncharacterized protein</fullName>
    </submittedName>
</protein>
<evidence type="ECO:0000313" key="1">
    <source>
        <dbReference type="EMBL" id="QEE16436.2"/>
    </source>
</evidence>